<gene>
    <name evidence="2" type="ORF">K489DRAFT_377425</name>
</gene>
<reference evidence="2" key="3">
    <citation type="submission" date="2025-08" db="UniProtKB">
        <authorList>
            <consortium name="RefSeq"/>
        </authorList>
    </citation>
    <scope>IDENTIFICATION</scope>
    <source>
        <strain evidence="2">CBS 342.82</strain>
    </source>
</reference>
<reference evidence="2" key="1">
    <citation type="submission" date="2020-01" db="EMBL/GenBank/DDBJ databases">
        <authorList>
            <consortium name="DOE Joint Genome Institute"/>
            <person name="Haridas S."/>
            <person name="Albert R."/>
            <person name="Binder M."/>
            <person name="Bloem J."/>
            <person name="Labutti K."/>
            <person name="Salamov A."/>
            <person name="Andreopoulos B."/>
            <person name="Baker S.E."/>
            <person name="Barry K."/>
            <person name="Bills G."/>
            <person name="Bluhm B.H."/>
            <person name="Cannon C."/>
            <person name="Castanera R."/>
            <person name="Culley D.E."/>
            <person name="Daum C."/>
            <person name="Ezra D."/>
            <person name="Gonzalez J.B."/>
            <person name="Henrissat B."/>
            <person name="Kuo A."/>
            <person name="Liang C."/>
            <person name="Lipzen A."/>
            <person name="Lutzoni F."/>
            <person name="Magnuson J."/>
            <person name="Mondo S."/>
            <person name="Nolan M."/>
            <person name="Ohm R."/>
            <person name="Pangilinan J."/>
            <person name="Park H.-J."/>
            <person name="Ramirez L."/>
            <person name="Alfaro M."/>
            <person name="Sun H."/>
            <person name="Tritt A."/>
            <person name="Yoshinaga Y."/>
            <person name="Zwiers L.-H."/>
            <person name="Turgeon B.G."/>
            <person name="Goodwin S.B."/>
            <person name="Spatafora J.W."/>
            <person name="Crous P.W."/>
            <person name="Grigoriev I.V."/>
        </authorList>
    </citation>
    <scope>NUCLEOTIDE SEQUENCE</scope>
    <source>
        <strain evidence="2">CBS 342.82</strain>
    </source>
</reference>
<reference evidence="2" key="2">
    <citation type="submission" date="2020-04" db="EMBL/GenBank/DDBJ databases">
        <authorList>
            <consortium name="NCBI Genome Project"/>
        </authorList>
    </citation>
    <scope>NUCLEOTIDE SEQUENCE</scope>
    <source>
        <strain evidence="2">CBS 342.82</strain>
    </source>
</reference>
<dbReference type="AlphaFoldDB" id="A0A6J3MDG7"/>
<keyword evidence="1" id="KW-1185">Reference proteome</keyword>
<evidence type="ECO:0000313" key="1">
    <source>
        <dbReference type="Proteomes" id="UP000504637"/>
    </source>
</evidence>
<evidence type="ECO:0000313" key="2">
    <source>
        <dbReference type="RefSeq" id="XP_033461923.1"/>
    </source>
</evidence>
<dbReference type="RefSeq" id="XP_033461923.1">
    <property type="nucleotide sequence ID" value="XM_033604150.1"/>
</dbReference>
<dbReference type="GeneID" id="54361950"/>
<dbReference type="Proteomes" id="UP000504637">
    <property type="component" value="Unplaced"/>
</dbReference>
<accession>A0A6J3MDG7</accession>
<protein>
    <submittedName>
        <fullName evidence="2">Uncharacterized protein</fullName>
    </submittedName>
</protein>
<proteinExistence type="predicted"/>
<organism evidence="2">
    <name type="scientific">Dissoconium aciculare CBS 342.82</name>
    <dbReference type="NCBI Taxonomy" id="1314786"/>
    <lineage>
        <taxon>Eukaryota</taxon>
        <taxon>Fungi</taxon>
        <taxon>Dikarya</taxon>
        <taxon>Ascomycota</taxon>
        <taxon>Pezizomycotina</taxon>
        <taxon>Dothideomycetes</taxon>
        <taxon>Dothideomycetidae</taxon>
        <taxon>Mycosphaerellales</taxon>
        <taxon>Dissoconiaceae</taxon>
        <taxon>Dissoconium</taxon>
    </lineage>
</organism>
<sequence length="179" mass="19755">MKAHQSASSLTTHAQSAQVEATAQASGKKRYALSVIVSNIAYPPTDRSHWALGLHEIGQSSGFFLHAVISLHENKYRWTVDGGDLPDIFYGAEGHFKIAEIDPRHVASVKMLMQKMLPPQQEGAQCQDYVIATAYKLEEVGILPKNTFNRLLSLRLQSVNGMRAAAGPRWTNVTWRGPA</sequence>
<name>A0A6J3MDG7_9PEZI</name>